<keyword evidence="3" id="KW-1185">Reference proteome</keyword>
<keyword evidence="1" id="KW-0472">Membrane</keyword>
<name>A0AAN4ZQ63_9BILA</name>
<protein>
    <submittedName>
        <fullName evidence="2">Uncharacterized protein</fullName>
    </submittedName>
</protein>
<dbReference type="GO" id="GO:0005892">
    <property type="term" value="C:acetylcholine-gated channel complex"/>
    <property type="evidence" value="ECO:0007669"/>
    <property type="project" value="InterPro"/>
</dbReference>
<sequence length="291" mass="31824">FPLLHSSTLIHSLAHCSSLIHMLMLLLSLIVLILPYPVTGLTGSIAWTSAEYPDIRGATSEQCQANVPPDQNLYICDPDRVLNKSQTTWLNAMLHDLTLSTPCPCQRRSQCSGGLDNDGGPLHGFVVSIAILKNVQMTQHSPSENDLTMRSEGFCKSLEGKWALGDCGNSIIIFVWQHYKKMIIWPARLAERYVTVEERRAILSKVNNLAQGDEWYSALTEVIGSIRRELNGEPETRVDTGTLSLVVSVGVAVSLTIIITLCVCAFRCCGNLKSEDGSVAGNSYLGTVLSC</sequence>
<dbReference type="Proteomes" id="UP001328107">
    <property type="component" value="Unassembled WGS sequence"/>
</dbReference>
<evidence type="ECO:0000256" key="1">
    <source>
        <dbReference type="SAM" id="Phobius"/>
    </source>
</evidence>
<keyword evidence="1" id="KW-0812">Transmembrane</keyword>
<organism evidence="2 3">
    <name type="scientific">Pristionchus mayeri</name>
    <dbReference type="NCBI Taxonomy" id="1317129"/>
    <lineage>
        <taxon>Eukaryota</taxon>
        <taxon>Metazoa</taxon>
        <taxon>Ecdysozoa</taxon>
        <taxon>Nematoda</taxon>
        <taxon>Chromadorea</taxon>
        <taxon>Rhabditida</taxon>
        <taxon>Rhabditina</taxon>
        <taxon>Diplogasteromorpha</taxon>
        <taxon>Diplogasteroidea</taxon>
        <taxon>Neodiplogasteridae</taxon>
        <taxon>Pristionchus</taxon>
    </lineage>
</organism>
<reference evidence="3" key="1">
    <citation type="submission" date="2022-10" db="EMBL/GenBank/DDBJ databases">
        <title>Genome assembly of Pristionchus species.</title>
        <authorList>
            <person name="Yoshida K."/>
            <person name="Sommer R.J."/>
        </authorList>
    </citation>
    <scope>NUCLEOTIDE SEQUENCE [LARGE SCALE GENOMIC DNA]</scope>
    <source>
        <strain evidence="3">RS5460</strain>
    </source>
</reference>
<comment type="caution">
    <text evidence="2">The sequence shown here is derived from an EMBL/GenBank/DDBJ whole genome shotgun (WGS) entry which is preliminary data.</text>
</comment>
<feature type="non-terminal residue" evidence="2">
    <location>
        <position position="1"/>
    </location>
</feature>
<dbReference type="Pfam" id="PF17175">
    <property type="entry name" value="MOLO1"/>
    <property type="match status" value="1"/>
</dbReference>
<dbReference type="PANTHER" id="PTHR33748">
    <property type="entry name" value="PROTEIN CBG04600"/>
    <property type="match status" value="1"/>
</dbReference>
<feature type="transmembrane region" description="Helical" evidence="1">
    <location>
        <begin position="12"/>
        <end position="36"/>
    </location>
</feature>
<dbReference type="Gene3D" id="3.10.310.50">
    <property type="match status" value="1"/>
</dbReference>
<proteinExistence type="predicted"/>
<gene>
    <name evidence="2" type="ORF">PMAYCL1PPCAC_14199</name>
</gene>
<dbReference type="InterPro" id="IPR033438">
    <property type="entry name" value="MOLO1"/>
</dbReference>
<feature type="transmembrane region" description="Helical" evidence="1">
    <location>
        <begin position="243"/>
        <end position="266"/>
    </location>
</feature>
<feature type="non-terminal residue" evidence="2">
    <location>
        <position position="291"/>
    </location>
</feature>
<dbReference type="PANTHER" id="PTHR33748:SF4">
    <property type="entry name" value="MOLO-1"/>
    <property type="match status" value="1"/>
</dbReference>
<evidence type="ECO:0000313" key="3">
    <source>
        <dbReference type="Proteomes" id="UP001328107"/>
    </source>
</evidence>
<evidence type="ECO:0000313" key="2">
    <source>
        <dbReference type="EMBL" id="GMR44004.1"/>
    </source>
</evidence>
<dbReference type="AlphaFoldDB" id="A0AAN4ZQ63"/>
<dbReference type="EMBL" id="BTRK01000003">
    <property type="protein sequence ID" value="GMR44004.1"/>
    <property type="molecule type" value="Genomic_DNA"/>
</dbReference>
<accession>A0AAN4ZQ63</accession>
<keyword evidence="1" id="KW-1133">Transmembrane helix</keyword>